<dbReference type="AlphaFoldDB" id="A0A371I4X7"/>
<accession>A0A371I4X7</accession>
<feature type="domain" description="Retrotransposon gag" evidence="1">
    <location>
        <begin position="93"/>
        <end position="179"/>
    </location>
</feature>
<dbReference type="Proteomes" id="UP000257109">
    <property type="component" value="Unassembled WGS sequence"/>
</dbReference>
<dbReference type="PANTHER" id="PTHR32108:SF9">
    <property type="entry name" value="REVERSE TRANSCRIPTASE RNASE H-LIKE DOMAIN-CONTAINING PROTEIN"/>
    <property type="match status" value="1"/>
</dbReference>
<dbReference type="InterPro" id="IPR005162">
    <property type="entry name" value="Retrotrans_gag_dom"/>
</dbReference>
<dbReference type="Pfam" id="PF03732">
    <property type="entry name" value="Retrotrans_gag"/>
    <property type="match status" value="1"/>
</dbReference>
<feature type="non-terminal residue" evidence="2">
    <location>
        <position position="1"/>
    </location>
</feature>
<proteinExistence type="predicted"/>
<dbReference type="EMBL" id="QJKJ01000920">
    <property type="protein sequence ID" value="RDY10066.1"/>
    <property type="molecule type" value="Genomic_DNA"/>
</dbReference>
<comment type="caution">
    <text evidence="2">The sequence shown here is derived from an EMBL/GenBank/DDBJ whole genome shotgun (WGS) entry which is preliminary data.</text>
</comment>
<sequence>MPAAYNQKEDFEGNERWRFLDERLRVVEGIDRYGVDAVDLCLVPDVVLPTDFKVPDFDKYRGSTCPITHLAMYCRKMAVYVQDDKILVHCFQDSLSGVALSWYVNLEKGRIRTWKDLAEAFLKQYKYNEEMASDRSRLQNMAKKDHEGFKVYAQQWRELAAQVQPPLIEKEMVYTFIDTLPSPFYEIVVGSVSSSFTDLVIIGERVEVGLKRGKKATQERKKGEENVVIANTTSGYGRGKPLHIQASKERLGTSPATPLYLPYQTADTMKTNVDTNAKPVNRRSNPRVLDPVPVPYIELFRTLLEKKLISIIPLKPAEPSYSKSYDPDTRCEYHGGVIEYPTERCWGLKHKVQDLIDEGWLVFQKKGLNIKNNPLPEHGSTAINLIEHEQLGGELVEARDEEIAETPLRVFHTTLRMEEGAHRVETSTTDVATIGEDEHPPPKSLVICYNPTSQARVLLVIPLPEPQYTDSHVVPPKYLQEEMVPRPKENEEMTNIVGIGGIT</sequence>
<name>A0A371I4X7_MUCPR</name>
<evidence type="ECO:0000313" key="3">
    <source>
        <dbReference type="Proteomes" id="UP000257109"/>
    </source>
</evidence>
<evidence type="ECO:0000313" key="2">
    <source>
        <dbReference type="EMBL" id="RDY10066.1"/>
    </source>
</evidence>
<organism evidence="2 3">
    <name type="scientific">Mucuna pruriens</name>
    <name type="common">Velvet bean</name>
    <name type="synonym">Dolichos pruriens</name>
    <dbReference type="NCBI Taxonomy" id="157652"/>
    <lineage>
        <taxon>Eukaryota</taxon>
        <taxon>Viridiplantae</taxon>
        <taxon>Streptophyta</taxon>
        <taxon>Embryophyta</taxon>
        <taxon>Tracheophyta</taxon>
        <taxon>Spermatophyta</taxon>
        <taxon>Magnoliopsida</taxon>
        <taxon>eudicotyledons</taxon>
        <taxon>Gunneridae</taxon>
        <taxon>Pentapetalae</taxon>
        <taxon>rosids</taxon>
        <taxon>fabids</taxon>
        <taxon>Fabales</taxon>
        <taxon>Fabaceae</taxon>
        <taxon>Papilionoideae</taxon>
        <taxon>50 kb inversion clade</taxon>
        <taxon>NPAAA clade</taxon>
        <taxon>indigoferoid/millettioid clade</taxon>
        <taxon>Phaseoleae</taxon>
        <taxon>Mucuna</taxon>
    </lineage>
</organism>
<dbReference type="PANTHER" id="PTHR32108">
    <property type="entry name" value="DNA-DIRECTED RNA POLYMERASE SUBUNIT ALPHA"/>
    <property type="match status" value="1"/>
</dbReference>
<gene>
    <name evidence="2" type="ORF">CR513_05471</name>
</gene>
<protein>
    <recommendedName>
        <fullName evidence="1">Retrotransposon gag domain-containing protein</fullName>
    </recommendedName>
</protein>
<keyword evidence="3" id="KW-1185">Reference proteome</keyword>
<dbReference type="OrthoDB" id="686606at2759"/>
<evidence type="ECO:0000259" key="1">
    <source>
        <dbReference type="Pfam" id="PF03732"/>
    </source>
</evidence>
<reference evidence="2" key="1">
    <citation type="submission" date="2018-05" db="EMBL/GenBank/DDBJ databases">
        <title>Draft genome of Mucuna pruriens seed.</title>
        <authorList>
            <person name="Nnadi N.E."/>
            <person name="Vos R."/>
            <person name="Hasami M.H."/>
            <person name="Devisetty U.K."/>
            <person name="Aguiy J.C."/>
        </authorList>
    </citation>
    <scope>NUCLEOTIDE SEQUENCE [LARGE SCALE GENOMIC DNA]</scope>
    <source>
        <strain evidence="2">JCA_2017</strain>
    </source>
</reference>